<evidence type="ECO:0008006" key="3">
    <source>
        <dbReference type="Google" id="ProtNLM"/>
    </source>
</evidence>
<keyword evidence="2" id="KW-1185">Reference proteome</keyword>
<name>A0ABX0JM97_9BACL</name>
<evidence type="ECO:0000313" key="1">
    <source>
        <dbReference type="EMBL" id="NHN35546.1"/>
    </source>
</evidence>
<dbReference type="Proteomes" id="UP001165962">
    <property type="component" value="Unassembled WGS sequence"/>
</dbReference>
<dbReference type="RefSeq" id="WP_166158603.1">
    <property type="nucleotide sequence ID" value="NZ_JAAOIW010000043.1"/>
</dbReference>
<evidence type="ECO:0000313" key="2">
    <source>
        <dbReference type="Proteomes" id="UP001165962"/>
    </source>
</evidence>
<organism evidence="1 2">
    <name type="scientific">Paenibacillus agricola</name>
    <dbReference type="NCBI Taxonomy" id="2716264"/>
    <lineage>
        <taxon>Bacteria</taxon>
        <taxon>Bacillati</taxon>
        <taxon>Bacillota</taxon>
        <taxon>Bacilli</taxon>
        <taxon>Bacillales</taxon>
        <taxon>Paenibacillaceae</taxon>
        <taxon>Paenibacillus</taxon>
    </lineage>
</organism>
<gene>
    <name evidence="1" type="ORF">G9U52_38325</name>
</gene>
<sequence length="50" mass="5930">MGAKRLPPGERKESMTISIKRRLIDEIREIPGYNKIIEEMIENFLKKNKD</sequence>
<protein>
    <recommendedName>
        <fullName evidence="3">Antitoxin</fullName>
    </recommendedName>
</protein>
<accession>A0ABX0JM97</accession>
<dbReference type="EMBL" id="JAAOIW010000043">
    <property type="protein sequence ID" value="NHN35546.1"/>
    <property type="molecule type" value="Genomic_DNA"/>
</dbReference>
<comment type="caution">
    <text evidence="1">The sequence shown here is derived from an EMBL/GenBank/DDBJ whole genome shotgun (WGS) entry which is preliminary data.</text>
</comment>
<proteinExistence type="predicted"/>
<reference evidence="1" key="1">
    <citation type="submission" date="2020-03" db="EMBL/GenBank/DDBJ databases">
        <title>Draft sequencing of Paenibacilllus sp. S3N08.</title>
        <authorList>
            <person name="Kim D.-U."/>
        </authorList>
    </citation>
    <scope>NUCLEOTIDE SEQUENCE</scope>
    <source>
        <strain evidence="1">S3N08</strain>
    </source>
</reference>